<reference evidence="1 2" key="1">
    <citation type="submission" date="2024-08" db="EMBL/GenBank/DDBJ databases">
        <title>Whole-genome sequencing of halo(alkali)philic microorganisms from hypersaline lakes.</title>
        <authorList>
            <person name="Sorokin D.Y."/>
            <person name="Merkel A.Y."/>
            <person name="Messina E."/>
            <person name="Yakimov M."/>
        </authorList>
    </citation>
    <scope>NUCLEOTIDE SEQUENCE [LARGE SCALE GENOMIC DNA]</scope>
    <source>
        <strain evidence="1 2">Cl-TMA</strain>
    </source>
</reference>
<evidence type="ECO:0000313" key="2">
    <source>
        <dbReference type="Proteomes" id="UP001575181"/>
    </source>
</evidence>
<dbReference type="Proteomes" id="UP001575181">
    <property type="component" value="Unassembled WGS sequence"/>
</dbReference>
<evidence type="ECO:0000313" key="1">
    <source>
        <dbReference type="EMBL" id="MFA9459510.1"/>
    </source>
</evidence>
<gene>
    <name evidence="1" type="ORF">ACERLL_01550</name>
</gene>
<dbReference type="RefSeq" id="WP_373654295.1">
    <property type="nucleotide sequence ID" value="NZ_JBGUAW010000001.1"/>
</dbReference>
<comment type="caution">
    <text evidence="1">The sequence shown here is derived from an EMBL/GenBank/DDBJ whole genome shotgun (WGS) entry which is preliminary data.</text>
</comment>
<proteinExistence type="predicted"/>
<name>A0ABV4TSH5_9GAMM</name>
<keyword evidence="2" id="KW-1185">Reference proteome</keyword>
<protein>
    <recommendedName>
        <fullName evidence="3">ATP-binding protein</fullName>
    </recommendedName>
</protein>
<accession>A0ABV4TSH5</accession>
<evidence type="ECO:0008006" key="3">
    <source>
        <dbReference type="Google" id="ProtNLM"/>
    </source>
</evidence>
<dbReference type="EMBL" id="JBGUAW010000001">
    <property type="protein sequence ID" value="MFA9459510.1"/>
    <property type="molecule type" value="Genomic_DNA"/>
</dbReference>
<sequence>MPPNQDSLWPSDNPEGREAFLRSINLPYDADAPERIAHFYPTSKCVSLLRAVLGQEADRAYFVIAPYGSGKSLTAAYALHLIENRKEARPVLNNISARLADVDGGLGEFAQARSEDQAGGLVLALHGYCPSLPEALKEAALAAMRRVKLGREARKLEKEQVGTMDEAVAILRWLQEEGVEKGYDRIAILWDEFGRHVDSLVAEGKAADLVDIQVLAEYAARTQDPPVTLGLFLHQGLLHYASEIPQGVRKEWTKIEGRFQSIQYLDDSKEIYRLIAQIATEQRPFDTPPESDFPEAARKLQELGRFKEFSQGELAALLADAYPLEPLTLELLPRVAGRVAQNERTLFGFLYQTRLDGPITPADLYDYFSEAMRADTGVGGTYRQWLETESALAKVGDSDLTRDALKTTCLLGLGASGERARANHPLLVTAVGGYRNEELEAEEAINALIEQKLLLHRRHSDSVSVWHGTDADLRGKLEEEKAAKRAQFDLRAFLEEELPAPAWRPVEYNDDYRIRRYFTGEFHTLDTITPYLDTEAHPVALPLDTDGKVLYLLVESPKELSEAEQLLKGQETNSRLVFAFPSEALPLTEAALEVWCLTHMQHDSELVGADPLILPELRQMADDARAHLKRMAHRLLYPGAEGPTWYHRGREVAIGNAKKLRKTLSGIMRETYPDTPRINNELIVRKKPSRIIINARKKLVLGILERAGTEDLGLQGKTPDVSMYRTVLAQTGLYGPDGETNRFARADELQDPGLTKVWQEFEAFFTEPEDYPKAFEDLFTRLKQPPYGVRNGLFPVFLAAAFKAFPNAISLLRDGVYVEDILPSEVETIFRSPERYRLQVLGIDEAKTQYLLGFYEIFTGEDLAEEDRVDDLIRTCFEAFQAWKLDLPVAAYYSSQLSKEARAFQKAIQAELDPVRLLFSEIPKILGVSEETPNEALAGLRDVKEELESVHLYLGKMAGESMRKVIAPGKETDLPLSVVANEWANAFPKFVVDEIKDASVKALITQMARSYKSDELLLNALSQGLLGKPLKRWDDSTRHTFERDFERAARKAEDAALSAVGQVDPNTEGADALAGLVEDRVSTLVDRLTRLLGPEETERFLRNQVRKSEPENGDS</sequence>
<organism evidence="1 2">
    <name type="scientific">Thiohalorhabdus methylotrophus</name>
    <dbReference type="NCBI Taxonomy" id="3242694"/>
    <lineage>
        <taxon>Bacteria</taxon>
        <taxon>Pseudomonadati</taxon>
        <taxon>Pseudomonadota</taxon>
        <taxon>Gammaproteobacteria</taxon>
        <taxon>Thiohalorhabdales</taxon>
        <taxon>Thiohalorhabdaceae</taxon>
        <taxon>Thiohalorhabdus</taxon>
    </lineage>
</organism>